<evidence type="ECO:0000313" key="3">
    <source>
        <dbReference type="Proteomes" id="UP000501338"/>
    </source>
</evidence>
<dbReference type="RefSeq" id="WP_156733340.1">
    <property type="nucleotide sequence ID" value="NZ_CP045008.1"/>
</dbReference>
<proteinExistence type="predicted"/>
<organism evidence="2 3">
    <name type="scientific">Proteus terrae subsp. cibarius</name>
    <dbReference type="NCBI Taxonomy" id="626774"/>
    <lineage>
        <taxon>Bacteria</taxon>
        <taxon>Pseudomonadati</taxon>
        <taxon>Pseudomonadota</taxon>
        <taxon>Gammaproteobacteria</taxon>
        <taxon>Enterobacterales</taxon>
        <taxon>Morganellaceae</taxon>
        <taxon>Proteus</taxon>
    </lineage>
</organism>
<keyword evidence="1" id="KW-0175">Coiled coil</keyword>
<protein>
    <submittedName>
        <fullName evidence="2">Uncharacterized protein</fullName>
    </submittedName>
</protein>
<name>A0ABX6JQY8_9GAMM</name>
<accession>A0ABX6JQY8</accession>
<keyword evidence="3" id="KW-1185">Reference proteome</keyword>
<feature type="coiled-coil region" evidence="1">
    <location>
        <begin position="10"/>
        <end position="37"/>
    </location>
</feature>
<evidence type="ECO:0000313" key="2">
    <source>
        <dbReference type="EMBL" id="QIF90096.1"/>
    </source>
</evidence>
<dbReference type="EMBL" id="CP047340">
    <property type="protein sequence ID" value="QIF90096.1"/>
    <property type="molecule type" value="Genomic_DNA"/>
</dbReference>
<reference evidence="2 3" key="1">
    <citation type="submission" date="2020-01" db="EMBL/GenBank/DDBJ databases">
        <title>The genomic epidemiology of tigecycline resistance gene tet(X) variants in a swine farm in China.</title>
        <authorList>
            <person name="Peng K."/>
            <person name="Li R."/>
        </authorList>
    </citation>
    <scope>NUCLEOTIDE SEQUENCE [LARGE SCALE GENOMIC DNA]</scope>
    <source>
        <strain evidence="2 3">ZF1</strain>
    </source>
</reference>
<sequence length="61" mass="6808">MCDEQLKMTMSTLMRQVTQQGKQIAELQKQLANMQKTTSCGYDLKSDLRPLNGVFGGVLIS</sequence>
<evidence type="ECO:0000256" key="1">
    <source>
        <dbReference type="SAM" id="Coils"/>
    </source>
</evidence>
<dbReference type="Proteomes" id="UP000501338">
    <property type="component" value="Chromosome"/>
</dbReference>
<gene>
    <name evidence="2" type="ORF">GTH23_08615</name>
</gene>